<evidence type="ECO:0000256" key="1">
    <source>
        <dbReference type="SAM" id="MobiDB-lite"/>
    </source>
</evidence>
<dbReference type="EMBL" id="BQKI01000006">
    <property type="protein sequence ID" value="GJM96370.1"/>
    <property type="molecule type" value="Genomic_DNA"/>
</dbReference>
<proteinExistence type="predicted"/>
<keyword evidence="3" id="KW-1185">Reference proteome</keyword>
<feature type="compositionally biased region" description="Basic residues" evidence="1">
    <location>
        <begin position="14"/>
        <end position="26"/>
    </location>
</feature>
<dbReference type="Proteomes" id="UP001054889">
    <property type="component" value="Unassembled WGS sequence"/>
</dbReference>
<feature type="region of interest" description="Disordered" evidence="1">
    <location>
        <begin position="52"/>
        <end position="85"/>
    </location>
</feature>
<comment type="caution">
    <text evidence="2">The sequence shown here is derived from an EMBL/GenBank/DDBJ whole genome shotgun (WGS) entry which is preliminary data.</text>
</comment>
<sequence length="85" mass="8980">MAAGCRTSAGRSASKCKRPLLHRRHDRGAYGGERGCYAEDAALCARCNPEVHATKRSPNPNASKHQHLPLVTPGSATSSGANKEP</sequence>
<protein>
    <submittedName>
        <fullName evidence="2">Uncharacterized protein</fullName>
    </submittedName>
</protein>
<accession>A0AAV5CE48</accession>
<organism evidence="2 3">
    <name type="scientific">Eleusine coracana subsp. coracana</name>
    <dbReference type="NCBI Taxonomy" id="191504"/>
    <lineage>
        <taxon>Eukaryota</taxon>
        <taxon>Viridiplantae</taxon>
        <taxon>Streptophyta</taxon>
        <taxon>Embryophyta</taxon>
        <taxon>Tracheophyta</taxon>
        <taxon>Spermatophyta</taxon>
        <taxon>Magnoliopsida</taxon>
        <taxon>Liliopsida</taxon>
        <taxon>Poales</taxon>
        <taxon>Poaceae</taxon>
        <taxon>PACMAD clade</taxon>
        <taxon>Chloridoideae</taxon>
        <taxon>Cynodonteae</taxon>
        <taxon>Eleusininae</taxon>
        <taxon>Eleusine</taxon>
    </lineage>
</organism>
<evidence type="ECO:0000313" key="3">
    <source>
        <dbReference type="Proteomes" id="UP001054889"/>
    </source>
</evidence>
<reference evidence="2" key="2">
    <citation type="submission" date="2021-12" db="EMBL/GenBank/DDBJ databases">
        <title>Resequencing data analysis of finger millet.</title>
        <authorList>
            <person name="Hatakeyama M."/>
            <person name="Aluri S."/>
            <person name="Balachadran M.T."/>
            <person name="Sivarajan S.R."/>
            <person name="Poveda L."/>
            <person name="Shimizu-Inatsugi R."/>
            <person name="Schlapbach R."/>
            <person name="Sreeman S.M."/>
            <person name="Shimizu K.K."/>
        </authorList>
    </citation>
    <scope>NUCLEOTIDE SEQUENCE</scope>
</reference>
<name>A0AAV5CE48_ELECO</name>
<dbReference type="AlphaFoldDB" id="A0AAV5CE48"/>
<feature type="compositionally biased region" description="Polar residues" evidence="1">
    <location>
        <begin position="74"/>
        <end position="85"/>
    </location>
</feature>
<feature type="region of interest" description="Disordered" evidence="1">
    <location>
        <begin position="1"/>
        <end position="32"/>
    </location>
</feature>
<evidence type="ECO:0000313" key="2">
    <source>
        <dbReference type="EMBL" id="GJM96370.1"/>
    </source>
</evidence>
<gene>
    <name evidence="2" type="primary">ga13197</name>
    <name evidence="2" type="ORF">PR202_ga13197</name>
</gene>
<reference evidence="2" key="1">
    <citation type="journal article" date="2018" name="DNA Res.">
        <title>Multiple hybrid de novo genome assembly of finger millet, an orphan allotetraploid crop.</title>
        <authorList>
            <person name="Hatakeyama M."/>
            <person name="Aluri S."/>
            <person name="Balachadran M.T."/>
            <person name="Sivarajan S.R."/>
            <person name="Patrignani A."/>
            <person name="Gruter S."/>
            <person name="Poveda L."/>
            <person name="Shimizu-Inatsugi R."/>
            <person name="Baeten J."/>
            <person name="Francoijs K.J."/>
            <person name="Nataraja K.N."/>
            <person name="Reddy Y.A.N."/>
            <person name="Phadnis S."/>
            <person name="Ravikumar R.L."/>
            <person name="Schlapbach R."/>
            <person name="Sreeman S.M."/>
            <person name="Shimizu K.K."/>
        </authorList>
    </citation>
    <scope>NUCLEOTIDE SEQUENCE</scope>
</reference>